<evidence type="ECO:0000259" key="1">
    <source>
        <dbReference type="Pfam" id="PF07045"/>
    </source>
</evidence>
<comment type="caution">
    <text evidence="2">The sequence shown here is derived from an EMBL/GenBank/DDBJ whole genome shotgun (WGS) entry which is preliminary data.</text>
</comment>
<dbReference type="SUPFAM" id="SSF54909">
    <property type="entry name" value="Dimeric alpha+beta barrel"/>
    <property type="match status" value="1"/>
</dbReference>
<feature type="domain" description="DUF1330" evidence="1">
    <location>
        <begin position="6"/>
        <end position="93"/>
    </location>
</feature>
<dbReference type="AlphaFoldDB" id="A0A1Y5F2H2"/>
<dbReference type="InterPro" id="IPR011008">
    <property type="entry name" value="Dimeric_a/b-barrel"/>
</dbReference>
<accession>A0A1Y5F2H2</accession>
<dbReference type="Pfam" id="PF07045">
    <property type="entry name" value="DUF1330"/>
    <property type="match status" value="1"/>
</dbReference>
<organism evidence="2 3">
    <name type="scientific">Halobacteriovorax marinus</name>
    <dbReference type="NCBI Taxonomy" id="97084"/>
    <lineage>
        <taxon>Bacteria</taxon>
        <taxon>Pseudomonadati</taxon>
        <taxon>Bdellovibrionota</taxon>
        <taxon>Bacteriovoracia</taxon>
        <taxon>Bacteriovoracales</taxon>
        <taxon>Halobacteriovoraceae</taxon>
        <taxon>Halobacteriovorax</taxon>
    </lineage>
</organism>
<protein>
    <submittedName>
        <fullName evidence="2">DUF1330 domain-containing protein</fullName>
    </submittedName>
</protein>
<name>A0A1Y5F2H2_9BACT</name>
<reference evidence="3" key="1">
    <citation type="journal article" date="2017" name="Proc. Natl. Acad. Sci. U.S.A.">
        <title>Simulation of Deepwater Horizon oil plume reveals substrate specialization within a complex community of hydrocarbon-degraders.</title>
        <authorList>
            <person name="Hu P."/>
            <person name="Dubinsky E.A."/>
            <person name="Probst A.J."/>
            <person name="Wang J."/>
            <person name="Sieber C.M.K."/>
            <person name="Tom L.M."/>
            <person name="Gardinali P."/>
            <person name="Banfield J.F."/>
            <person name="Atlas R.M."/>
            <person name="Andersen G.L."/>
        </authorList>
    </citation>
    <scope>NUCLEOTIDE SEQUENCE [LARGE SCALE GENOMIC DNA]</scope>
</reference>
<dbReference type="Gene3D" id="3.30.70.100">
    <property type="match status" value="1"/>
</dbReference>
<gene>
    <name evidence="2" type="ORF">A9Q84_18745</name>
</gene>
<dbReference type="EMBL" id="MAAO01000015">
    <property type="protein sequence ID" value="OUR93512.1"/>
    <property type="molecule type" value="Genomic_DNA"/>
</dbReference>
<sequence>MIEMLVGLEVTDDKNYTNYREEMTPILTKIGGGFGYDFKISEVLKNESDKNINRVFTIFFPSEEVMDSFFGDTHYLEIKKKFFENAVSSTTIMASYKRD</sequence>
<proteinExistence type="predicted"/>
<evidence type="ECO:0000313" key="2">
    <source>
        <dbReference type="EMBL" id="OUR93512.1"/>
    </source>
</evidence>
<evidence type="ECO:0000313" key="3">
    <source>
        <dbReference type="Proteomes" id="UP000196531"/>
    </source>
</evidence>
<dbReference type="InterPro" id="IPR010753">
    <property type="entry name" value="DUF1330"/>
</dbReference>
<dbReference type="Proteomes" id="UP000196531">
    <property type="component" value="Unassembled WGS sequence"/>
</dbReference>